<evidence type="ECO:0000313" key="4">
    <source>
        <dbReference type="Proteomes" id="UP000663879"/>
    </source>
</evidence>
<dbReference type="PANTHER" id="PTHR47163">
    <property type="entry name" value="DDE_TNP_IS1595 DOMAIN-CONTAINING PROTEIN"/>
    <property type="match status" value="1"/>
</dbReference>
<protein>
    <recommendedName>
        <fullName evidence="2">ISXO2-like transposase domain-containing protein</fullName>
    </recommendedName>
</protein>
<dbReference type="AlphaFoldDB" id="A0A814SA24"/>
<evidence type="ECO:0000313" key="3">
    <source>
        <dbReference type="EMBL" id="CAF1143582.1"/>
    </source>
</evidence>
<dbReference type="Pfam" id="PF12762">
    <property type="entry name" value="DDE_Tnp_IS1595"/>
    <property type="match status" value="1"/>
</dbReference>
<feature type="domain" description="ISXO2-like transposase" evidence="2">
    <location>
        <begin position="23"/>
        <end position="175"/>
    </location>
</feature>
<feature type="region of interest" description="Disordered" evidence="1">
    <location>
        <begin position="272"/>
        <end position="307"/>
    </location>
</feature>
<dbReference type="SMART" id="SM01126">
    <property type="entry name" value="DDE_Tnp_IS1595"/>
    <property type="match status" value="1"/>
</dbReference>
<organism evidence="3 4">
    <name type="scientific">Brachionus calyciflorus</name>
    <dbReference type="NCBI Taxonomy" id="104777"/>
    <lineage>
        <taxon>Eukaryota</taxon>
        <taxon>Metazoa</taxon>
        <taxon>Spiralia</taxon>
        <taxon>Gnathifera</taxon>
        <taxon>Rotifera</taxon>
        <taxon>Eurotatoria</taxon>
        <taxon>Monogononta</taxon>
        <taxon>Pseudotrocha</taxon>
        <taxon>Ploima</taxon>
        <taxon>Brachionidae</taxon>
        <taxon>Brachionus</taxon>
    </lineage>
</organism>
<dbReference type="PANTHER" id="PTHR47163:SF2">
    <property type="entry name" value="SI:DKEY-17M8.2"/>
    <property type="match status" value="1"/>
</dbReference>
<evidence type="ECO:0000256" key="1">
    <source>
        <dbReference type="SAM" id="MobiDB-lite"/>
    </source>
</evidence>
<comment type="caution">
    <text evidence="3">The sequence shown here is derived from an EMBL/GenBank/DDBJ whole genome shotgun (WGS) entry which is preliminary data.</text>
</comment>
<evidence type="ECO:0000259" key="2">
    <source>
        <dbReference type="SMART" id="SM01126"/>
    </source>
</evidence>
<sequence length="307" mass="35397">MVSSVYARLRQICSLSLDKKNLTLGGHGRIVEIDESMYAKVKHWKGKDLDRERVWVFGLVDRKQPNDEVDNSKCYMEIVEYREAKTLVSIVYEKVKSGTIIYSDCWASYNKLSKFKDYQHKTVNHSLNFIDPETGCCTNRIESLWNSCKQKFKEMKGCKRVYIQSYINEYLWQFMNKLTNDRVLCYNSILKEIGLFYKPGTNSIDFDSLIGEKLPEFDANNPEVLNDISVNPGLLSFDKDSNSDCGSVLGSIQGDFGSEISEEDYQNLEVEEEIDDQQESESFSTLTESSTRQNTTKIQNEHDNTDV</sequence>
<dbReference type="OrthoDB" id="8597234at2759"/>
<dbReference type="NCBIfam" id="NF033547">
    <property type="entry name" value="transpos_IS1595"/>
    <property type="match status" value="1"/>
</dbReference>
<reference evidence="3" key="1">
    <citation type="submission" date="2021-02" db="EMBL/GenBank/DDBJ databases">
        <authorList>
            <person name="Nowell W R."/>
        </authorList>
    </citation>
    <scope>NUCLEOTIDE SEQUENCE</scope>
    <source>
        <strain evidence="3">Ploen Becks lab</strain>
    </source>
</reference>
<feature type="non-terminal residue" evidence="3">
    <location>
        <position position="1"/>
    </location>
</feature>
<feature type="compositionally biased region" description="Low complexity" evidence="1">
    <location>
        <begin position="280"/>
        <end position="291"/>
    </location>
</feature>
<gene>
    <name evidence="3" type="ORF">OXX778_LOCUS23000</name>
</gene>
<dbReference type="InterPro" id="IPR024445">
    <property type="entry name" value="Tnp_ISXO2-like"/>
</dbReference>
<name>A0A814SA24_9BILA</name>
<keyword evidence="4" id="KW-1185">Reference proteome</keyword>
<proteinExistence type="predicted"/>
<dbReference type="InterPro" id="IPR053164">
    <property type="entry name" value="IS1016-like_transposase"/>
</dbReference>
<dbReference type="Proteomes" id="UP000663879">
    <property type="component" value="Unassembled WGS sequence"/>
</dbReference>
<dbReference type="EMBL" id="CAJNOC010010848">
    <property type="protein sequence ID" value="CAF1143582.1"/>
    <property type="molecule type" value="Genomic_DNA"/>
</dbReference>
<accession>A0A814SA24</accession>